<evidence type="ECO:0000256" key="1">
    <source>
        <dbReference type="SAM" id="MobiDB-lite"/>
    </source>
</evidence>
<dbReference type="AlphaFoldDB" id="A0A7R9WUY5"/>
<feature type="compositionally biased region" description="Low complexity" evidence="1">
    <location>
        <begin position="106"/>
        <end position="118"/>
    </location>
</feature>
<accession>A0A7R9WUY5</accession>
<feature type="compositionally biased region" description="Polar residues" evidence="1">
    <location>
        <begin position="223"/>
        <end position="234"/>
    </location>
</feature>
<feature type="region of interest" description="Disordered" evidence="1">
    <location>
        <begin position="150"/>
        <end position="186"/>
    </location>
</feature>
<protein>
    <submittedName>
        <fullName evidence="2">Uncharacterized protein</fullName>
    </submittedName>
</protein>
<gene>
    <name evidence="2" type="ORF">CAUS1442_LOCUS6404</name>
</gene>
<evidence type="ECO:0000313" key="2">
    <source>
        <dbReference type="EMBL" id="CAD8334299.1"/>
    </source>
</evidence>
<dbReference type="EMBL" id="HBEF01010187">
    <property type="protein sequence ID" value="CAD8334299.1"/>
    <property type="molecule type" value="Transcribed_RNA"/>
</dbReference>
<feature type="compositionally biased region" description="Polar residues" evidence="1">
    <location>
        <begin position="19"/>
        <end position="31"/>
    </location>
</feature>
<reference evidence="2" key="1">
    <citation type="submission" date="2021-01" db="EMBL/GenBank/DDBJ databases">
        <authorList>
            <person name="Corre E."/>
            <person name="Pelletier E."/>
            <person name="Niang G."/>
            <person name="Scheremetjew M."/>
            <person name="Finn R."/>
            <person name="Kale V."/>
            <person name="Holt S."/>
            <person name="Cochrane G."/>
            <person name="Meng A."/>
            <person name="Brown T."/>
            <person name="Cohen L."/>
        </authorList>
    </citation>
    <scope>NUCLEOTIDE SEQUENCE</scope>
    <source>
        <strain evidence="2">CCMP3328</strain>
    </source>
</reference>
<feature type="region of interest" description="Disordered" evidence="1">
    <location>
        <begin position="12"/>
        <end position="82"/>
    </location>
</feature>
<feature type="region of interest" description="Disordered" evidence="1">
    <location>
        <begin position="223"/>
        <end position="251"/>
    </location>
</feature>
<organism evidence="2">
    <name type="scientific">Craspedostauros australis</name>
    <dbReference type="NCBI Taxonomy" id="1486917"/>
    <lineage>
        <taxon>Eukaryota</taxon>
        <taxon>Sar</taxon>
        <taxon>Stramenopiles</taxon>
        <taxon>Ochrophyta</taxon>
        <taxon>Bacillariophyta</taxon>
        <taxon>Bacillariophyceae</taxon>
        <taxon>Bacillariophycidae</taxon>
        <taxon>Naviculales</taxon>
        <taxon>Naviculaceae</taxon>
        <taxon>Craspedostauros</taxon>
    </lineage>
</organism>
<proteinExistence type="predicted"/>
<name>A0A7R9WUY5_9STRA</name>
<sequence length="397" mass="42953">MANDYAAVVLPAAARTRGISISNGTDHTPSTGAAPPPPPPYLDNSPAKPKRRSSMEEKLDGGIQPSGNRNLPPRPKGAPIYSTTTAIPSMFDCFPSLPVRRSSRHTQQSGSTNTTQSQKRAFPRFSTMLSKTGPVIPPLPDGLAIATRHSTKSRAETVSNIDPDDDAAPLCPKRRSSAEDGSAARYEKNQAALTNKSQSTLPPFFAIVEEEIKRLSSLTFGSDNAARCTSSAPSSPKAAQEDASFPNESAHTTKSVLGNSLTAALEAWGKLDEIRSSFSDKPQKQQAEEEEEHPVLAANTRWAKLRGAQKWITGAKQKTEQSFIQRRFGKKPAWKLREEAKAAIHPSIIKKVPEEDQEYELADLVAPEPVGNNDPFTYQTAFLSTSSLDISLSTDAC</sequence>
<feature type="region of interest" description="Disordered" evidence="1">
    <location>
        <begin position="95"/>
        <end position="121"/>
    </location>
</feature>